<dbReference type="EMBL" id="BDQD01000075">
    <property type="protein sequence ID" value="GBH22645.1"/>
    <property type="molecule type" value="Genomic_RNA"/>
</dbReference>
<sequence length="124" mass="14015">MFPLSELSTIRSLTETEGKSSTDVVDSKFSSNYGTILRITMGLLRFSESDKLAIKYMNMMCDLVGVDPSRIPVHINKDINEVDVIQKKFDVPKGLLSERSTLEQMSLPYKLIGTDNLYELLFAM</sequence>
<evidence type="ECO:0000313" key="1">
    <source>
        <dbReference type="EMBL" id="GBH22645.1"/>
    </source>
</evidence>
<dbReference type="AlphaFoldDB" id="A0A2V0RJK0"/>
<accession>A0A2V0RJK0</accession>
<comment type="caution">
    <text evidence="1">The sequence shown here is derived from an EMBL/GenBank/DDBJ whole genome shotgun (WGS) entry which is preliminary data.</text>
</comment>
<protein>
    <submittedName>
        <fullName evidence="1">Uncharacterized protein</fullName>
    </submittedName>
</protein>
<name>A0A2V0RJK0_9ZZZZ</name>
<reference evidence="1" key="1">
    <citation type="submission" date="2017-04" db="EMBL/GenBank/DDBJ databases">
        <title>Unveiling RNA virosphere associated with marine microorganisms.</title>
        <authorList>
            <person name="Urayama S."/>
            <person name="Takaki Y."/>
            <person name="Nishi S."/>
            <person name="Yoshida Y."/>
            <person name="Deguchi S."/>
            <person name="Takai K."/>
            <person name="Nunoura T."/>
        </authorList>
    </citation>
    <scope>NUCLEOTIDE SEQUENCE</scope>
</reference>
<organism evidence="1">
    <name type="scientific">viral metagenome</name>
    <dbReference type="NCBI Taxonomy" id="1070528"/>
    <lineage>
        <taxon>unclassified sequences</taxon>
        <taxon>metagenomes</taxon>
        <taxon>organismal metagenomes</taxon>
    </lineage>
</organism>
<proteinExistence type="predicted"/>